<evidence type="ECO:0000313" key="3">
    <source>
        <dbReference type="Proteomes" id="UP000041254"/>
    </source>
</evidence>
<dbReference type="InParanoid" id="A0A0G4FC99"/>
<evidence type="ECO:0000313" key="2">
    <source>
        <dbReference type="EMBL" id="CEM10287.1"/>
    </source>
</evidence>
<dbReference type="Proteomes" id="UP000041254">
    <property type="component" value="Unassembled WGS sequence"/>
</dbReference>
<dbReference type="PhylomeDB" id="A0A0G4FC99"/>
<reference evidence="2 3" key="1">
    <citation type="submission" date="2014-11" db="EMBL/GenBank/DDBJ databases">
        <authorList>
            <person name="Zhu J."/>
            <person name="Qi W."/>
            <person name="Song R."/>
        </authorList>
    </citation>
    <scope>NUCLEOTIDE SEQUENCE [LARGE SCALE GENOMIC DNA]</scope>
</reference>
<proteinExistence type="predicted"/>
<evidence type="ECO:0000256" key="1">
    <source>
        <dbReference type="SAM" id="MobiDB-lite"/>
    </source>
</evidence>
<protein>
    <submittedName>
        <fullName evidence="2">Uncharacterized protein</fullName>
    </submittedName>
</protein>
<accession>A0A0G4FC99</accession>
<dbReference type="AlphaFoldDB" id="A0A0G4FC99"/>
<name>A0A0G4FC99_VITBC</name>
<dbReference type="EMBL" id="CDMY01000404">
    <property type="protein sequence ID" value="CEM10287.1"/>
    <property type="molecule type" value="Genomic_DNA"/>
</dbReference>
<keyword evidence="3" id="KW-1185">Reference proteome</keyword>
<feature type="region of interest" description="Disordered" evidence="1">
    <location>
        <begin position="43"/>
        <end position="70"/>
    </location>
</feature>
<dbReference type="VEuPathDB" id="CryptoDB:Vbra_14956"/>
<gene>
    <name evidence="2" type="ORF">Vbra_14956</name>
</gene>
<organism evidence="2 3">
    <name type="scientific">Vitrella brassicaformis (strain CCMP3155)</name>
    <dbReference type="NCBI Taxonomy" id="1169540"/>
    <lineage>
        <taxon>Eukaryota</taxon>
        <taxon>Sar</taxon>
        <taxon>Alveolata</taxon>
        <taxon>Colpodellida</taxon>
        <taxon>Vitrellaceae</taxon>
        <taxon>Vitrella</taxon>
    </lineage>
</organism>
<sequence>MSRLVADLVVRVADGSEGIRCCLSCPIAPHLLHKGGLPIHRPHATHRSMASQPIQQPIPRRPPSPSPVPSLQAATIKKAAHMAMSDDDSKQAALTAQISKFPSAEGDTMLELVQQHIEKALVRLGLQDVLSFTISDLESAFRVTYLLEQTWDEVADILRLAAQCGRCTLPVRLTADDIDRHANKTLFHHGTTLRAIKDQDGFELTIDPPLPPNHPYQQHRQPHDPPVRSRIDYSRSAGWLQFIRVSSYVSSCVKSIIIGHFRWTHQINFTDRSRVIDRYVDDNRLLNLLTQSPHTPVEGCTTTTSARFTHGFA</sequence>
<feature type="compositionally biased region" description="Pro residues" evidence="1">
    <location>
        <begin position="59"/>
        <end position="68"/>
    </location>
</feature>